<organism evidence="3 4">
    <name type="scientific">Pythium oligandrum</name>
    <name type="common">Mycoparasitic fungus</name>
    <dbReference type="NCBI Taxonomy" id="41045"/>
    <lineage>
        <taxon>Eukaryota</taxon>
        <taxon>Sar</taxon>
        <taxon>Stramenopiles</taxon>
        <taxon>Oomycota</taxon>
        <taxon>Peronosporomycetes</taxon>
        <taxon>Pythiales</taxon>
        <taxon>Pythiaceae</taxon>
        <taxon>Pythium</taxon>
    </lineage>
</organism>
<evidence type="ECO:0000256" key="1">
    <source>
        <dbReference type="PROSITE-ProRule" id="PRU00221"/>
    </source>
</evidence>
<dbReference type="PANTHER" id="PTHR13211">
    <property type="entry name" value="TELOMERASE CAJAL BODY PROTEIN 1"/>
    <property type="match status" value="1"/>
</dbReference>
<keyword evidence="1" id="KW-0853">WD repeat</keyword>
<protein>
    <recommendedName>
        <fullName evidence="5">Telomerase Cajal body protein 1</fullName>
    </recommendedName>
</protein>
<proteinExistence type="predicted"/>
<keyword evidence="4" id="KW-1185">Reference proteome</keyword>
<dbReference type="AlphaFoldDB" id="A0A8K1FL14"/>
<evidence type="ECO:0000256" key="2">
    <source>
        <dbReference type="SAM" id="MobiDB-lite"/>
    </source>
</evidence>
<dbReference type="InterPro" id="IPR001680">
    <property type="entry name" value="WD40_rpt"/>
</dbReference>
<dbReference type="EMBL" id="SPLM01000007">
    <property type="protein sequence ID" value="TMW66661.1"/>
    <property type="molecule type" value="Genomic_DNA"/>
</dbReference>
<name>A0A8K1FL14_PYTOL</name>
<dbReference type="SUPFAM" id="SSF50978">
    <property type="entry name" value="WD40 repeat-like"/>
    <property type="match status" value="1"/>
</dbReference>
<dbReference type="PROSITE" id="PS50082">
    <property type="entry name" value="WD_REPEATS_2"/>
    <property type="match status" value="1"/>
</dbReference>
<sequence>MVEMETTDARAFEPNAEEMAVDTNTTDVQSGAMEDGELPSAETPSFFEYDARTPVKSLLTASHEFNGMNHAVSGHNNFTKGVKVSPDGLCMLTSSEDHILRIFELPSEENADVEQLSILQAKEGGAVYDYAWYPYMTSQDPATCIFISTSRDHPIHMWDAYTGQLRATYRAFDHLDEITAAFSVAFNATGDKIFAGYDRMIRFFDITQPSRDFVSRPLCKTRKSRDGQRGIISTLHFNPDHSKIYAAGSYNGTTCIYTEDTGEELLCLRDHDGHGITQVQFSPDGRYLFTGARRDGSIHCWDIRQSVQVVQSFTRQAETNQRVEFDLHCTGRYLATGSRDGRALLYDVSTGELVDENIRMPDAVNGVSFFPDATRGRVAVTTGQRHYDLPDDSDSDDDEDDNAKKKQEQSQRNALRVFEFGCK</sequence>
<evidence type="ECO:0008006" key="5">
    <source>
        <dbReference type="Google" id="ProtNLM"/>
    </source>
</evidence>
<dbReference type="Proteomes" id="UP000794436">
    <property type="component" value="Unassembled WGS sequence"/>
</dbReference>
<dbReference type="SMART" id="SM00320">
    <property type="entry name" value="WD40"/>
    <property type="match status" value="6"/>
</dbReference>
<feature type="compositionally biased region" description="Acidic residues" evidence="2">
    <location>
        <begin position="390"/>
        <end position="401"/>
    </location>
</feature>
<dbReference type="PANTHER" id="PTHR13211:SF0">
    <property type="entry name" value="TELOMERASE CAJAL BODY PROTEIN 1"/>
    <property type="match status" value="1"/>
</dbReference>
<dbReference type="OrthoDB" id="239865at2759"/>
<evidence type="ECO:0000313" key="3">
    <source>
        <dbReference type="EMBL" id="TMW66661.1"/>
    </source>
</evidence>
<dbReference type="Gene3D" id="2.130.10.10">
    <property type="entry name" value="YVTN repeat-like/Quinoprotein amine dehydrogenase"/>
    <property type="match status" value="1"/>
</dbReference>
<reference evidence="3" key="1">
    <citation type="submission" date="2019-03" db="EMBL/GenBank/DDBJ databases">
        <title>Long read genome sequence of the mycoparasitic Pythium oligandrum ATCC 38472 isolated from sugarbeet rhizosphere.</title>
        <authorList>
            <person name="Gaulin E."/>
        </authorList>
    </citation>
    <scope>NUCLEOTIDE SEQUENCE</scope>
    <source>
        <strain evidence="3">ATCC 38472_TT</strain>
    </source>
</reference>
<dbReference type="InterPro" id="IPR051150">
    <property type="entry name" value="SWT21/TCAB1_mRNA_Telomere"/>
</dbReference>
<comment type="caution">
    <text evidence="3">The sequence shown here is derived from an EMBL/GenBank/DDBJ whole genome shotgun (WGS) entry which is preliminary data.</text>
</comment>
<dbReference type="Pfam" id="PF00400">
    <property type="entry name" value="WD40"/>
    <property type="match status" value="4"/>
</dbReference>
<dbReference type="InterPro" id="IPR015943">
    <property type="entry name" value="WD40/YVTN_repeat-like_dom_sf"/>
</dbReference>
<feature type="region of interest" description="Disordered" evidence="2">
    <location>
        <begin position="384"/>
        <end position="411"/>
    </location>
</feature>
<dbReference type="InterPro" id="IPR036322">
    <property type="entry name" value="WD40_repeat_dom_sf"/>
</dbReference>
<evidence type="ECO:0000313" key="4">
    <source>
        <dbReference type="Proteomes" id="UP000794436"/>
    </source>
</evidence>
<gene>
    <name evidence="3" type="ORF">Poli38472_013973</name>
</gene>
<feature type="repeat" description="WD" evidence="1">
    <location>
        <begin position="72"/>
        <end position="113"/>
    </location>
</feature>
<accession>A0A8K1FL14</accession>